<gene>
    <name evidence="1" type="ordered locus">AALP_Aa8g055900</name>
</gene>
<evidence type="ECO:0000313" key="1">
    <source>
        <dbReference type="EMBL" id="KFK25016.1"/>
    </source>
</evidence>
<organism evidence="1 2">
    <name type="scientific">Arabis alpina</name>
    <name type="common">Alpine rock-cress</name>
    <dbReference type="NCBI Taxonomy" id="50452"/>
    <lineage>
        <taxon>Eukaryota</taxon>
        <taxon>Viridiplantae</taxon>
        <taxon>Streptophyta</taxon>
        <taxon>Embryophyta</taxon>
        <taxon>Tracheophyta</taxon>
        <taxon>Spermatophyta</taxon>
        <taxon>Magnoliopsida</taxon>
        <taxon>eudicotyledons</taxon>
        <taxon>Gunneridae</taxon>
        <taxon>Pentapetalae</taxon>
        <taxon>rosids</taxon>
        <taxon>malvids</taxon>
        <taxon>Brassicales</taxon>
        <taxon>Brassicaceae</taxon>
        <taxon>Arabideae</taxon>
        <taxon>Arabis</taxon>
    </lineage>
</organism>
<reference evidence="2" key="1">
    <citation type="journal article" date="2015" name="Nat. Plants">
        <title>Genome expansion of Arabis alpina linked with retrotransposition and reduced symmetric DNA methylation.</title>
        <authorList>
            <person name="Willing E.M."/>
            <person name="Rawat V."/>
            <person name="Mandakova T."/>
            <person name="Maumus F."/>
            <person name="James G.V."/>
            <person name="Nordstroem K.J."/>
            <person name="Becker C."/>
            <person name="Warthmann N."/>
            <person name="Chica C."/>
            <person name="Szarzynska B."/>
            <person name="Zytnicki M."/>
            <person name="Albani M.C."/>
            <person name="Kiefer C."/>
            <person name="Bergonzi S."/>
            <person name="Castaings L."/>
            <person name="Mateos J.L."/>
            <person name="Berns M.C."/>
            <person name="Bujdoso N."/>
            <person name="Piofczyk T."/>
            <person name="de Lorenzo L."/>
            <person name="Barrero-Sicilia C."/>
            <person name="Mateos I."/>
            <person name="Piednoel M."/>
            <person name="Hagmann J."/>
            <person name="Chen-Min-Tao R."/>
            <person name="Iglesias-Fernandez R."/>
            <person name="Schuster S.C."/>
            <person name="Alonso-Blanco C."/>
            <person name="Roudier F."/>
            <person name="Carbonero P."/>
            <person name="Paz-Ares J."/>
            <person name="Davis S.J."/>
            <person name="Pecinka A."/>
            <person name="Quesneville H."/>
            <person name="Colot V."/>
            <person name="Lysak M.A."/>
            <person name="Weigel D."/>
            <person name="Coupland G."/>
            <person name="Schneeberger K."/>
        </authorList>
    </citation>
    <scope>NUCLEOTIDE SEQUENCE [LARGE SCALE GENOMIC DNA]</scope>
    <source>
        <strain evidence="2">cv. Pajares</strain>
    </source>
</reference>
<accession>A0A087G564</accession>
<name>A0A087G564_ARAAL</name>
<dbReference type="Proteomes" id="UP000029120">
    <property type="component" value="Chromosome 8"/>
</dbReference>
<evidence type="ECO:0000313" key="2">
    <source>
        <dbReference type="Proteomes" id="UP000029120"/>
    </source>
</evidence>
<dbReference type="AlphaFoldDB" id="A0A087G564"/>
<dbReference type="EMBL" id="CM002876">
    <property type="protein sequence ID" value="KFK25016.1"/>
    <property type="molecule type" value="Genomic_DNA"/>
</dbReference>
<proteinExistence type="predicted"/>
<protein>
    <submittedName>
        <fullName evidence="1">Uncharacterized protein</fullName>
    </submittedName>
</protein>
<dbReference type="Gramene" id="KFK25016">
    <property type="protein sequence ID" value="KFK25016"/>
    <property type="gene ID" value="AALP_AA8G055900"/>
</dbReference>
<sequence>MDYLANLEFDSAALAFSYRRRSDKGSSSGCSKFSQILFSGAL</sequence>
<keyword evidence="2" id="KW-1185">Reference proteome</keyword>